<proteinExistence type="inferred from homology"/>
<evidence type="ECO:0000256" key="4">
    <source>
        <dbReference type="ARBA" id="ARBA00022989"/>
    </source>
</evidence>
<dbReference type="AlphaFoldDB" id="A1HNN8"/>
<protein>
    <recommendedName>
        <fullName evidence="7">EamA domain-containing protein</fullName>
    </recommendedName>
</protein>
<dbReference type="Pfam" id="PF00892">
    <property type="entry name" value="EamA"/>
    <property type="match status" value="2"/>
</dbReference>
<feature type="transmembrane region" description="Helical" evidence="6">
    <location>
        <begin position="198"/>
        <end position="221"/>
    </location>
</feature>
<feature type="transmembrane region" description="Helical" evidence="6">
    <location>
        <begin position="88"/>
        <end position="109"/>
    </location>
</feature>
<feature type="transmembrane region" description="Helical" evidence="6">
    <location>
        <begin position="257"/>
        <end position="274"/>
    </location>
</feature>
<dbReference type="GO" id="GO:0016020">
    <property type="term" value="C:membrane"/>
    <property type="evidence" value="ECO:0007669"/>
    <property type="project" value="UniProtKB-SubCell"/>
</dbReference>
<keyword evidence="3 6" id="KW-0812">Transmembrane</keyword>
<organism evidence="8 9">
    <name type="scientific">Thermosinus carboxydivorans Nor1</name>
    <dbReference type="NCBI Taxonomy" id="401526"/>
    <lineage>
        <taxon>Bacteria</taxon>
        <taxon>Bacillati</taxon>
        <taxon>Bacillota</taxon>
        <taxon>Negativicutes</taxon>
        <taxon>Selenomonadales</taxon>
        <taxon>Sporomusaceae</taxon>
        <taxon>Thermosinus</taxon>
    </lineage>
</organism>
<comment type="similarity">
    <text evidence="2">Belongs to the EamA transporter family.</text>
</comment>
<evidence type="ECO:0000259" key="7">
    <source>
        <dbReference type="Pfam" id="PF00892"/>
    </source>
</evidence>
<keyword evidence="9" id="KW-1185">Reference proteome</keyword>
<gene>
    <name evidence="8" type="ORF">TcarDRAFT_2347</name>
</gene>
<dbReference type="Gene3D" id="1.10.3730.20">
    <property type="match status" value="1"/>
</dbReference>
<feature type="transmembrane region" description="Helical" evidence="6">
    <location>
        <begin position="172"/>
        <end position="192"/>
    </location>
</feature>
<feature type="transmembrane region" description="Helical" evidence="6">
    <location>
        <begin position="62"/>
        <end position="82"/>
    </location>
</feature>
<dbReference type="PANTHER" id="PTHR32322">
    <property type="entry name" value="INNER MEMBRANE TRANSPORTER"/>
    <property type="match status" value="1"/>
</dbReference>
<evidence type="ECO:0000256" key="6">
    <source>
        <dbReference type="SAM" id="Phobius"/>
    </source>
</evidence>
<evidence type="ECO:0000256" key="5">
    <source>
        <dbReference type="ARBA" id="ARBA00023136"/>
    </source>
</evidence>
<name>A1HNN8_9FIRM</name>
<evidence type="ECO:0000256" key="1">
    <source>
        <dbReference type="ARBA" id="ARBA00004141"/>
    </source>
</evidence>
<feature type="transmembrane region" description="Helical" evidence="6">
    <location>
        <begin position="29"/>
        <end position="50"/>
    </location>
</feature>
<dbReference type="OrthoDB" id="67135at2"/>
<dbReference type="InterPro" id="IPR037185">
    <property type="entry name" value="EmrE-like"/>
</dbReference>
<evidence type="ECO:0000313" key="9">
    <source>
        <dbReference type="Proteomes" id="UP000005139"/>
    </source>
</evidence>
<comment type="subcellular location">
    <subcellularLocation>
        <location evidence="1">Membrane</location>
        <topology evidence="1">Multi-pass membrane protein</topology>
    </subcellularLocation>
</comment>
<feature type="domain" description="EamA" evidence="7">
    <location>
        <begin position="5"/>
        <end position="131"/>
    </location>
</feature>
<dbReference type="EMBL" id="AAWL01000003">
    <property type="protein sequence ID" value="EAX48397.1"/>
    <property type="molecule type" value="Genomic_DNA"/>
</dbReference>
<reference evidence="8 9" key="1">
    <citation type="submission" date="2007-01" db="EMBL/GenBank/DDBJ databases">
        <title>Annotation of the draft genome assembly of Thermosinus carboxydivorans Nor1.</title>
        <authorList>
            <consortium name="US DOE Joint Genome Institute (JGI-ORNL)"/>
            <person name="Larimer F."/>
            <person name="Land M."/>
            <person name="Hauser L."/>
        </authorList>
    </citation>
    <scope>NUCLEOTIDE SEQUENCE [LARGE SCALE GENOMIC DNA]</scope>
    <source>
        <strain evidence="8 9">Nor1</strain>
    </source>
</reference>
<dbReference type="PANTHER" id="PTHR32322:SF2">
    <property type="entry name" value="EAMA DOMAIN-CONTAINING PROTEIN"/>
    <property type="match status" value="1"/>
</dbReference>
<dbReference type="SUPFAM" id="SSF103481">
    <property type="entry name" value="Multidrug resistance efflux transporter EmrE"/>
    <property type="match status" value="2"/>
</dbReference>
<keyword evidence="5 6" id="KW-0472">Membrane</keyword>
<accession>A1HNN8</accession>
<feature type="transmembrane region" description="Helical" evidence="6">
    <location>
        <begin position="118"/>
        <end position="134"/>
    </location>
</feature>
<dbReference type="InterPro" id="IPR000620">
    <property type="entry name" value="EamA_dom"/>
</dbReference>
<feature type="domain" description="EamA" evidence="7">
    <location>
        <begin position="140"/>
        <end position="275"/>
    </location>
</feature>
<dbReference type="Proteomes" id="UP000005139">
    <property type="component" value="Unassembled WGS sequence"/>
</dbReference>
<evidence type="ECO:0000313" key="8">
    <source>
        <dbReference type="EMBL" id="EAX48397.1"/>
    </source>
</evidence>
<dbReference type="eggNOG" id="COG0697">
    <property type="taxonomic scope" value="Bacteria"/>
</dbReference>
<evidence type="ECO:0000256" key="2">
    <source>
        <dbReference type="ARBA" id="ARBA00007362"/>
    </source>
</evidence>
<comment type="caution">
    <text evidence="8">The sequence shown here is derived from an EMBL/GenBank/DDBJ whole genome shotgun (WGS) entry which is preliminary data.</text>
</comment>
<reference evidence="8 9" key="2">
    <citation type="submission" date="2007-01" db="EMBL/GenBank/DDBJ databases">
        <title>Sequencing of the draft genome and assembly of Thermosinus carboxydivorans Nor1.</title>
        <authorList>
            <consortium name="US DOE Joint Genome Institute (JGI-PGF)"/>
            <person name="Copeland A."/>
            <person name="Lucas S."/>
            <person name="Lapidus A."/>
            <person name="Barry K."/>
            <person name="Glavina del Rio T."/>
            <person name="Dalin E."/>
            <person name="Tice H."/>
            <person name="Bruce D."/>
            <person name="Pitluck S."/>
            <person name="Richardson P."/>
        </authorList>
    </citation>
    <scope>NUCLEOTIDE SEQUENCE [LARGE SCALE GENOMIC DNA]</scope>
    <source>
        <strain evidence="8 9">Nor1</strain>
    </source>
</reference>
<feature type="transmembrane region" description="Helical" evidence="6">
    <location>
        <begin position="233"/>
        <end position="251"/>
    </location>
</feature>
<keyword evidence="4 6" id="KW-1133">Transmembrane helix</keyword>
<sequence length="290" mass="31852">MNGAIALLCLIWGLNWVVMKQANQVFPPVLFTTYRFILGSGVLLIVTYFKKIPIPRREDWKWVILGGILQTAFFNTAVQVGMQFLSAGFSSVLSYSMPFWVAIMAHFLLGEKLTRRKMTGVAMGMVGLVALLNVSGGGAWWAIVLTLTGAVAWAFSSILVKLKLQHCDILQYTTWQMVVGAIVLSIYSALFGHGTIQWGWYAVGCLVYNGVLASALAYFLWTYILSNTEAGKASISMLIIPIIGVLAGVIFLKETLYWNTVVGMALILGGIWLVNGHTASREIESIQQGD</sequence>
<dbReference type="InterPro" id="IPR050638">
    <property type="entry name" value="AA-Vitamin_Transporters"/>
</dbReference>
<evidence type="ECO:0000256" key="3">
    <source>
        <dbReference type="ARBA" id="ARBA00022692"/>
    </source>
</evidence>